<sequence>MSNNEKKKCGNEFFTMLNEDYIHDKFNLIFLDTENYRSTLEVIPDLNSRSGSHVGNDHDVDASAEKLCKRIHARFELMLKKFQRAVFAPVCCPICNDVCNLDGALLGTNYSIELFAQRPSLCPYPDGLSDSGAFFV</sequence>
<dbReference type="OrthoDB" id="3971593at2759"/>
<gene>
    <name evidence="2" type="primary">Dper\GL14174</name>
    <name evidence="2" type="ORF">Dper_GL14174</name>
</gene>
<dbReference type="GO" id="GO:0019887">
    <property type="term" value="F:protein kinase regulator activity"/>
    <property type="evidence" value="ECO:0007669"/>
    <property type="project" value="InterPro"/>
</dbReference>
<dbReference type="InterPro" id="IPR035991">
    <property type="entry name" value="Casein_kinase_II_beta-like"/>
</dbReference>
<name>B4GU05_DROPE</name>
<dbReference type="AlphaFoldDB" id="B4GU05"/>
<dbReference type="STRING" id="7234.B4GU05"/>
<organism evidence="3">
    <name type="scientific">Drosophila persimilis</name>
    <name type="common">Fruit fly</name>
    <dbReference type="NCBI Taxonomy" id="7234"/>
    <lineage>
        <taxon>Eukaryota</taxon>
        <taxon>Metazoa</taxon>
        <taxon>Ecdysozoa</taxon>
        <taxon>Arthropoda</taxon>
        <taxon>Hexapoda</taxon>
        <taxon>Insecta</taxon>
        <taxon>Pterygota</taxon>
        <taxon>Neoptera</taxon>
        <taxon>Endopterygota</taxon>
        <taxon>Diptera</taxon>
        <taxon>Brachycera</taxon>
        <taxon>Muscomorpha</taxon>
        <taxon>Ephydroidea</taxon>
        <taxon>Drosophilidae</taxon>
        <taxon>Drosophila</taxon>
        <taxon>Sophophora</taxon>
    </lineage>
</organism>
<accession>B4GU05</accession>
<dbReference type="PhylomeDB" id="B4GU05"/>
<reference evidence="2 3" key="1">
    <citation type="journal article" date="2007" name="Nature">
        <title>Evolution of genes and genomes on the Drosophila phylogeny.</title>
        <authorList>
            <consortium name="Drosophila 12 Genomes Consortium"/>
            <person name="Clark A.G."/>
            <person name="Eisen M.B."/>
            <person name="Smith D.R."/>
            <person name="Bergman C.M."/>
            <person name="Oliver B."/>
            <person name="Markow T.A."/>
            <person name="Kaufman T.C."/>
            <person name="Kellis M."/>
            <person name="Gelbart W."/>
            <person name="Iyer V.N."/>
            <person name="Pollard D.A."/>
            <person name="Sackton T.B."/>
            <person name="Larracuente A.M."/>
            <person name="Singh N.D."/>
            <person name="Abad J.P."/>
            <person name="Abt D.N."/>
            <person name="Adryan B."/>
            <person name="Aguade M."/>
            <person name="Akashi H."/>
            <person name="Anderson W.W."/>
            <person name="Aquadro C.F."/>
            <person name="Ardell D.H."/>
            <person name="Arguello R."/>
            <person name="Artieri C.G."/>
            <person name="Barbash D.A."/>
            <person name="Barker D."/>
            <person name="Barsanti P."/>
            <person name="Batterham P."/>
            <person name="Batzoglou S."/>
            <person name="Begun D."/>
            <person name="Bhutkar A."/>
            <person name="Blanco E."/>
            <person name="Bosak S.A."/>
            <person name="Bradley R.K."/>
            <person name="Brand A.D."/>
            <person name="Brent M.R."/>
            <person name="Brooks A.N."/>
            <person name="Brown R.H."/>
            <person name="Butlin R.K."/>
            <person name="Caggese C."/>
            <person name="Calvi B.R."/>
            <person name="Bernardo de Carvalho A."/>
            <person name="Caspi A."/>
            <person name="Castrezana S."/>
            <person name="Celniker S.E."/>
            <person name="Chang J.L."/>
            <person name="Chapple C."/>
            <person name="Chatterji S."/>
            <person name="Chinwalla A."/>
            <person name="Civetta A."/>
            <person name="Clifton S.W."/>
            <person name="Comeron J.M."/>
            <person name="Costello J.C."/>
            <person name="Coyne J.A."/>
            <person name="Daub J."/>
            <person name="David R.G."/>
            <person name="Delcher A.L."/>
            <person name="Delehaunty K."/>
            <person name="Do C.B."/>
            <person name="Ebling H."/>
            <person name="Edwards K."/>
            <person name="Eickbush T."/>
            <person name="Evans J.D."/>
            <person name="Filipski A."/>
            <person name="Findeiss S."/>
            <person name="Freyhult E."/>
            <person name="Fulton L."/>
            <person name="Fulton R."/>
            <person name="Garcia A.C."/>
            <person name="Gardiner A."/>
            <person name="Garfield D.A."/>
            <person name="Garvin B.E."/>
            <person name="Gibson G."/>
            <person name="Gilbert D."/>
            <person name="Gnerre S."/>
            <person name="Godfrey J."/>
            <person name="Good R."/>
            <person name="Gotea V."/>
            <person name="Gravely B."/>
            <person name="Greenberg A.J."/>
            <person name="Griffiths-Jones S."/>
            <person name="Gross S."/>
            <person name="Guigo R."/>
            <person name="Gustafson E.A."/>
            <person name="Haerty W."/>
            <person name="Hahn M.W."/>
            <person name="Halligan D.L."/>
            <person name="Halpern A.L."/>
            <person name="Halter G.M."/>
            <person name="Han M.V."/>
            <person name="Heger A."/>
            <person name="Hillier L."/>
            <person name="Hinrichs A.S."/>
            <person name="Holmes I."/>
            <person name="Hoskins R.A."/>
            <person name="Hubisz M.J."/>
            <person name="Hultmark D."/>
            <person name="Huntley M.A."/>
            <person name="Jaffe D.B."/>
            <person name="Jagadeeshan S."/>
            <person name="Jeck W.R."/>
            <person name="Johnson J."/>
            <person name="Jones C.D."/>
            <person name="Jordan W.C."/>
            <person name="Karpen G.H."/>
            <person name="Kataoka E."/>
            <person name="Keightley P.D."/>
            <person name="Kheradpour P."/>
            <person name="Kirkness E.F."/>
            <person name="Koerich L.B."/>
            <person name="Kristiansen K."/>
            <person name="Kudrna D."/>
            <person name="Kulathinal R.J."/>
            <person name="Kumar S."/>
            <person name="Kwok R."/>
            <person name="Lander E."/>
            <person name="Langley C.H."/>
            <person name="Lapoint R."/>
            <person name="Lazzaro B.P."/>
            <person name="Lee S.J."/>
            <person name="Levesque L."/>
            <person name="Li R."/>
            <person name="Lin C.F."/>
            <person name="Lin M.F."/>
            <person name="Lindblad-Toh K."/>
            <person name="Llopart A."/>
            <person name="Long M."/>
            <person name="Low L."/>
            <person name="Lozovsky E."/>
            <person name="Lu J."/>
            <person name="Luo M."/>
            <person name="Machado C.A."/>
            <person name="Makalowski W."/>
            <person name="Marzo M."/>
            <person name="Matsuda M."/>
            <person name="Matzkin L."/>
            <person name="McAllister B."/>
            <person name="McBride C.S."/>
            <person name="McKernan B."/>
            <person name="McKernan K."/>
            <person name="Mendez-Lago M."/>
            <person name="Minx P."/>
            <person name="Mollenhauer M.U."/>
            <person name="Montooth K."/>
            <person name="Mount S.M."/>
            <person name="Mu X."/>
            <person name="Myers E."/>
            <person name="Negre B."/>
            <person name="Newfeld S."/>
            <person name="Nielsen R."/>
            <person name="Noor M.A."/>
            <person name="O'Grady P."/>
            <person name="Pachter L."/>
            <person name="Papaceit M."/>
            <person name="Parisi M.J."/>
            <person name="Parisi M."/>
            <person name="Parts L."/>
            <person name="Pedersen J.S."/>
            <person name="Pesole G."/>
            <person name="Phillippy A.M."/>
            <person name="Ponting C.P."/>
            <person name="Pop M."/>
            <person name="Porcelli D."/>
            <person name="Powell J.R."/>
            <person name="Prohaska S."/>
            <person name="Pruitt K."/>
            <person name="Puig M."/>
            <person name="Quesneville H."/>
            <person name="Ram K.R."/>
            <person name="Rand D."/>
            <person name="Rasmussen M.D."/>
            <person name="Reed L.K."/>
            <person name="Reenan R."/>
            <person name="Reily A."/>
            <person name="Remington K.A."/>
            <person name="Rieger T.T."/>
            <person name="Ritchie M.G."/>
            <person name="Robin C."/>
            <person name="Rogers Y.H."/>
            <person name="Rohde C."/>
            <person name="Rozas J."/>
            <person name="Rubenfield M.J."/>
            <person name="Ruiz A."/>
            <person name="Russo S."/>
            <person name="Salzberg S.L."/>
            <person name="Sanchez-Gracia A."/>
            <person name="Saranga D.J."/>
            <person name="Sato H."/>
            <person name="Schaeffer S.W."/>
            <person name="Schatz M.C."/>
            <person name="Schlenke T."/>
            <person name="Schwartz R."/>
            <person name="Segarra C."/>
            <person name="Singh R.S."/>
            <person name="Sirot L."/>
            <person name="Sirota M."/>
            <person name="Sisneros N.B."/>
            <person name="Smith C.D."/>
            <person name="Smith T.F."/>
            <person name="Spieth J."/>
            <person name="Stage D.E."/>
            <person name="Stark A."/>
            <person name="Stephan W."/>
            <person name="Strausberg R.L."/>
            <person name="Strempel S."/>
            <person name="Sturgill D."/>
            <person name="Sutton G."/>
            <person name="Sutton G.G."/>
            <person name="Tao W."/>
            <person name="Teichmann S."/>
            <person name="Tobari Y.N."/>
            <person name="Tomimura Y."/>
            <person name="Tsolas J.M."/>
            <person name="Valente V.L."/>
            <person name="Venter E."/>
            <person name="Venter J.C."/>
            <person name="Vicario S."/>
            <person name="Vieira F.G."/>
            <person name="Vilella A.J."/>
            <person name="Villasante A."/>
            <person name="Walenz B."/>
            <person name="Wang J."/>
            <person name="Wasserman M."/>
            <person name="Watts T."/>
            <person name="Wilson D."/>
            <person name="Wilson R.K."/>
            <person name="Wing R.A."/>
            <person name="Wolfner M.F."/>
            <person name="Wong A."/>
            <person name="Wong G.K."/>
            <person name="Wu C.I."/>
            <person name="Wu G."/>
            <person name="Yamamoto D."/>
            <person name="Yang H.P."/>
            <person name="Yang S.P."/>
            <person name="Yorke J.A."/>
            <person name="Yoshida K."/>
            <person name="Zdobnov E."/>
            <person name="Zhang P."/>
            <person name="Zhang Y."/>
            <person name="Zimin A.V."/>
            <person name="Baldwin J."/>
            <person name="Abdouelleil A."/>
            <person name="Abdulkadir J."/>
            <person name="Abebe A."/>
            <person name="Abera B."/>
            <person name="Abreu J."/>
            <person name="Acer S.C."/>
            <person name="Aftuck L."/>
            <person name="Alexander A."/>
            <person name="An P."/>
            <person name="Anderson E."/>
            <person name="Anderson S."/>
            <person name="Arachi H."/>
            <person name="Azer M."/>
            <person name="Bachantsang P."/>
            <person name="Barry A."/>
            <person name="Bayul T."/>
            <person name="Berlin A."/>
            <person name="Bessette D."/>
            <person name="Bloom T."/>
            <person name="Blye J."/>
            <person name="Boguslavskiy L."/>
            <person name="Bonnet C."/>
            <person name="Boukhgalter B."/>
            <person name="Bourzgui I."/>
            <person name="Brown A."/>
            <person name="Cahill P."/>
            <person name="Channer S."/>
            <person name="Cheshatsang Y."/>
            <person name="Chuda L."/>
            <person name="Citroen M."/>
            <person name="Collymore A."/>
            <person name="Cooke P."/>
            <person name="Costello M."/>
            <person name="D'Aco K."/>
            <person name="Daza R."/>
            <person name="De Haan G."/>
            <person name="DeGray S."/>
            <person name="DeMaso C."/>
            <person name="Dhargay N."/>
            <person name="Dooley K."/>
            <person name="Dooley E."/>
            <person name="Doricent M."/>
            <person name="Dorje P."/>
            <person name="Dorjee K."/>
            <person name="Dupes A."/>
            <person name="Elong R."/>
            <person name="Falk J."/>
            <person name="Farina A."/>
            <person name="Faro S."/>
            <person name="Ferguson D."/>
            <person name="Fisher S."/>
            <person name="Foley C.D."/>
            <person name="Franke A."/>
            <person name="Friedrich D."/>
            <person name="Gadbois L."/>
            <person name="Gearin G."/>
            <person name="Gearin C.R."/>
            <person name="Giannoukos G."/>
            <person name="Goode T."/>
            <person name="Graham J."/>
            <person name="Grandbois E."/>
            <person name="Grewal S."/>
            <person name="Gyaltsen K."/>
            <person name="Hafez N."/>
            <person name="Hagos B."/>
            <person name="Hall J."/>
            <person name="Henson C."/>
            <person name="Hollinger A."/>
            <person name="Honan T."/>
            <person name="Huard M.D."/>
            <person name="Hughes L."/>
            <person name="Hurhula B."/>
            <person name="Husby M.E."/>
            <person name="Kamat A."/>
            <person name="Kanga B."/>
            <person name="Kashin S."/>
            <person name="Khazanovich D."/>
            <person name="Kisner P."/>
            <person name="Lance K."/>
            <person name="Lara M."/>
            <person name="Lee W."/>
            <person name="Lennon N."/>
            <person name="Letendre F."/>
            <person name="LeVine R."/>
            <person name="Lipovsky A."/>
            <person name="Liu X."/>
            <person name="Liu J."/>
            <person name="Liu S."/>
            <person name="Lokyitsang T."/>
            <person name="Lokyitsang Y."/>
            <person name="Lubonja R."/>
            <person name="Lui A."/>
            <person name="MacDonald P."/>
            <person name="Magnisalis V."/>
            <person name="Maru K."/>
            <person name="Matthews C."/>
            <person name="McCusker W."/>
            <person name="McDonough S."/>
            <person name="Mehta T."/>
            <person name="Meldrim J."/>
            <person name="Meneus L."/>
            <person name="Mihai O."/>
            <person name="Mihalev A."/>
            <person name="Mihova T."/>
            <person name="Mittelman R."/>
            <person name="Mlenga V."/>
            <person name="Montmayeur A."/>
            <person name="Mulrain L."/>
            <person name="Navidi A."/>
            <person name="Naylor J."/>
            <person name="Negash T."/>
            <person name="Nguyen T."/>
            <person name="Nguyen N."/>
            <person name="Nicol R."/>
            <person name="Norbu C."/>
            <person name="Norbu N."/>
            <person name="Novod N."/>
            <person name="O'Neill B."/>
            <person name="Osman S."/>
            <person name="Markiewicz E."/>
            <person name="Oyono O.L."/>
            <person name="Patti C."/>
            <person name="Phunkhang P."/>
            <person name="Pierre F."/>
            <person name="Priest M."/>
            <person name="Raghuraman S."/>
            <person name="Rege F."/>
            <person name="Reyes R."/>
            <person name="Rise C."/>
            <person name="Rogov P."/>
            <person name="Ross K."/>
            <person name="Ryan E."/>
            <person name="Settipalli S."/>
            <person name="Shea T."/>
            <person name="Sherpa N."/>
            <person name="Shi L."/>
            <person name="Shih D."/>
            <person name="Sparrow T."/>
            <person name="Spaulding J."/>
            <person name="Stalker J."/>
            <person name="Stange-Thomann N."/>
            <person name="Stavropoulos S."/>
            <person name="Stone C."/>
            <person name="Strader C."/>
            <person name="Tesfaye S."/>
            <person name="Thomson T."/>
            <person name="Thoulutsang Y."/>
            <person name="Thoulutsang D."/>
            <person name="Topham K."/>
            <person name="Topping I."/>
            <person name="Tsamla T."/>
            <person name="Vassiliev H."/>
            <person name="Vo A."/>
            <person name="Wangchuk T."/>
            <person name="Wangdi T."/>
            <person name="Weiand M."/>
            <person name="Wilkinson J."/>
            <person name="Wilson A."/>
            <person name="Yadav S."/>
            <person name="Young G."/>
            <person name="Yu Q."/>
            <person name="Zembek L."/>
            <person name="Zhong D."/>
            <person name="Zimmer A."/>
            <person name="Zwirko Z."/>
            <person name="Jaffe D.B."/>
            <person name="Alvarez P."/>
            <person name="Brockman W."/>
            <person name="Butler J."/>
            <person name="Chin C."/>
            <person name="Gnerre S."/>
            <person name="Grabherr M."/>
            <person name="Kleber M."/>
            <person name="Mauceli E."/>
            <person name="MacCallum I."/>
        </authorList>
    </citation>
    <scope>NUCLEOTIDE SEQUENCE [LARGE SCALE GENOMIC DNA]</scope>
    <source>
        <strain evidence="3">MSH-3 / Tucson 14011-0111.49</strain>
    </source>
</reference>
<evidence type="ECO:0000256" key="1">
    <source>
        <dbReference type="ARBA" id="ARBA00006941"/>
    </source>
</evidence>
<dbReference type="KEGG" id="dpe:6596851"/>
<dbReference type="Proteomes" id="UP000008744">
    <property type="component" value="Unassembled WGS sequence"/>
</dbReference>
<dbReference type="InterPro" id="IPR016149">
    <property type="entry name" value="Casein_kin_II_reg-sub_N"/>
</dbReference>
<dbReference type="Gene3D" id="1.10.1820.10">
    <property type="entry name" value="protein kinase ck2 holoenzyme, chain C, domain 1"/>
    <property type="match status" value="1"/>
</dbReference>
<proteinExistence type="inferred from homology"/>
<evidence type="ECO:0000313" key="2">
    <source>
        <dbReference type="EMBL" id="EDW26025.1"/>
    </source>
</evidence>
<dbReference type="SMART" id="SM01085">
    <property type="entry name" value="CK_II_beta"/>
    <property type="match status" value="1"/>
</dbReference>
<evidence type="ECO:0000313" key="3">
    <source>
        <dbReference type="Proteomes" id="UP000008744"/>
    </source>
</evidence>
<comment type="similarity">
    <text evidence="1">Belongs to the casein kinase 2 subunit beta family.</text>
</comment>
<dbReference type="EMBL" id="CH479190">
    <property type="protein sequence ID" value="EDW26025.1"/>
    <property type="molecule type" value="Genomic_DNA"/>
</dbReference>
<protein>
    <submittedName>
        <fullName evidence="2">GL14174</fullName>
    </submittedName>
</protein>
<dbReference type="eggNOG" id="KOG3092">
    <property type="taxonomic scope" value="Eukaryota"/>
</dbReference>
<dbReference type="OMA" id="NEDYIHD"/>
<dbReference type="Pfam" id="PF01214">
    <property type="entry name" value="CK_II_beta"/>
    <property type="match status" value="1"/>
</dbReference>
<dbReference type="GO" id="GO:0005956">
    <property type="term" value="C:protein kinase CK2 complex"/>
    <property type="evidence" value="ECO:0007669"/>
    <property type="project" value="InterPro"/>
</dbReference>
<dbReference type="HOGENOM" id="CLU_2040524_0_0_1"/>
<dbReference type="InterPro" id="IPR000704">
    <property type="entry name" value="Casein_kinase_II_reg-sub"/>
</dbReference>
<dbReference type="SUPFAM" id="SSF57798">
    <property type="entry name" value="Casein kinase II beta subunit"/>
    <property type="match status" value="1"/>
</dbReference>
<keyword evidence="3" id="KW-1185">Reference proteome</keyword>